<gene>
    <name evidence="1" type="primary">ORF133063</name>
</gene>
<accession>A0A0B7APC6</accession>
<sequence length="64" mass="7248">MTLVVPPLPRVNGSFPVAVLYCFYQEEHSVASCSQEGECQWVDRAKLNRGMLRKAWSTIANHLL</sequence>
<dbReference type="EMBL" id="HACG01035843">
    <property type="protein sequence ID" value="CEK82708.1"/>
    <property type="molecule type" value="Transcribed_RNA"/>
</dbReference>
<dbReference type="AlphaFoldDB" id="A0A0B7APC6"/>
<organism evidence="1">
    <name type="scientific">Arion vulgaris</name>
    <dbReference type="NCBI Taxonomy" id="1028688"/>
    <lineage>
        <taxon>Eukaryota</taxon>
        <taxon>Metazoa</taxon>
        <taxon>Spiralia</taxon>
        <taxon>Lophotrochozoa</taxon>
        <taxon>Mollusca</taxon>
        <taxon>Gastropoda</taxon>
        <taxon>Heterobranchia</taxon>
        <taxon>Euthyneura</taxon>
        <taxon>Panpulmonata</taxon>
        <taxon>Eupulmonata</taxon>
        <taxon>Stylommatophora</taxon>
        <taxon>Helicina</taxon>
        <taxon>Arionoidea</taxon>
        <taxon>Arionidae</taxon>
        <taxon>Arion</taxon>
    </lineage>
</organism>
<proteinExistence type="predicted"/>
<protein>
    <submittedName>
        <fullName evidence="1">Uncharacterized protein</fullName>
    </submittedName>
</protein>
<name>A0A0B7APC6_9EUPU</name>
<reference evidence="1" key="1">
    <citation type="submission" date="2014-12" db="EMBL/GenBank/DDBJ databases">
        <title>Insight into the proteome of Arion vulgaris.</title>
        <authorList>
            <person name="Aradska J."/>
            <person name="Bulat T."/>
            <person name="Smidak R."/>
            <person name="Sarate P."/>
            <person name="Gangsoo J."/>
            <person name="Sialana F."/>
            <person name="Bilban M."/>
            <person name="Lubec G."/>
        </authorList>
    </citation>
    <scope>NUCLEOTIDE SEQUENCE</scope>
    <source>
        <tissue evidence="1">Skin</tissue>
    </source>
</reference>
<evidence type="ECO:0000313" key="1">
    <source>
        <dbReference type="EMBL" id="CEK82708.1"/>
    </source>
</evidence>